<dbReference type="RefSeq" id="WP_245798776.1">
    <property type="nucleotide sequence ID" value="NZ_FUYP01000024.1"/>
</dbReference>
<protein>
    <submittedName>
        <fullName evidence="1">Uncharacterized protein</fullName>
    </submittedName>
</protein>
<evidence type="ECO:0000313" key="2">
    <source>
        <dbReference type="Proteomes" id="UP000190044"/>
    </source>
</evidence>
<name>A0A1T5EPN6_9SPHN</name>
<dbReference type="AlphaFoldDB" id="A0A1T5EPN6"/>
<accession>A0A1T5EPN6</accession>
<organism evidence="1 2">
    <name type="scientific">Sphingopyxis flava</name>
    <dbReference type="NCBI Taxonomy" id="1507287"/>
    <lineage>
        <taxon>Bacteria</taxon>
        <taxon>Pseudomonadati</taxon>
        <taxon>Pseudomonadota</taxon>
        <taxon>Alphaproteobacteria</taxon>
        <taxon>Sphingomonadales</taxon>
        <taxon>Sphingomonadaceae</taxon>
        <taxon>Sphingopyxis</taxon>
    </lineage>
</organism>
<gene>
    <name evidence="1" type="ORF">SAMN06295937_10241</name>
</gene>
<reference evidence="2" key="1">
    <citation type="submission" date="2017-02" db="EMBL/GenBank/DDBJ databases">
        <authorList>
            <person name="Varghese N."/>
            <person name="Submissions S."/>
        </authorList>
    </citation>
    <scope>NUCLEOTIDE SEQUENCE [LARGE SCALE GENOMIC DNA]</scope>
    <source>
        <strain evidence="2">R11H</strain>
    </source>
</reference>
<sequence length="182" mass="20056">MGYGWYDRLPRITDLRFEIDKGGETLVLGGSDLPGIDSGTVERLDLVLTISGPAPETLHIPAPVAIEYDDGLFWSFEEANILLAAPTAVTPAELVDLLDGACFCASDDREADSWDTQHDRFLLDAQEMATRLLLGDEAALLERLRAVLAYRTQWFVPEGSRFVAVIGREAMDLRIERVSASS</sequence>
<proteinExistence type="predicted"/>
<dbReference type="EMBL" id="FUYP01000024">
    <property type="protein sequence ID" value="SKB85884.1"/>
    <property type="molecule type" value="Genomic_DNA"/>
</dbReference>
<evidence type="ECO:0000313" key="1">
    <source>
        <dbReference type="EMBL" id="SKB85884.1"/>
    </source>
</evidence>
<keyword evidence="2" id="KW-1185">Reference proteome</keyword>
<dbReference type="Proteomes" id="UP000190044">
    <property type="component" value="Unassembled WGS sequence"/>
</dbReference>